<dbReference type="AlphaFoldDB" id="A0A1V1NUT0"/>
<accession>A0A1V1NUT0</accession>
<evidence type="ECO:0000313" key="1">
    <source>
        <dbReference type="EMBL" id="ETR66313.1"/>
    </source>
</evidence>
<comment type="caution">
    <text evidence="1">The sequence shown here is derived from an EMBL/GenBank/DDBJ whole genome shotgun (WGS) entry which is preliminary data.</text>
</comment>
<dbReference type="Proteomes" id="UP000189670">
    <property type="component" value="Unassembled WGS sequence"/>
</dbReference>
<proteinExistence type="predicted"/>
<reference evidence="2" key="1">
    <citation type="submission" date="2012-11" db="EMBL/GenBank/DDBJ databases">
        <authorList>
            <person name="Lucero-Rivera Y.E."/>
            <person name="Tovar-Ramirez D."/>
        </authorList>
    </citation>
    <scope>NUCLEOTIDE SEQUENCE [LARGE SCALE GENOMIC DNA]</scope>
    <source>
        <strain evidence="2">Araruama</strain>
    </source>
</reference>
<sequence length="229" mass="27638">MKSNCYELVESIIDKYTIDSKNPIIDNIKIDIKFEGQPYKVIRLNDEQYRKLSQTSIPIEDDYFHLLSLSNTNEIFSNCAKLYVALKLLFGESGFLYDDYKGSFAFPFLILFEKKKKEYAYLVRIYNNLDRGEYIIRKIIHVEDTNYTRNVYHKPFDEFPREKIRYFMNFICGYLEGFLEVVKDQYNESFYHNIDSSLFIFGYKDDDFFEYEFETEEEYDKALEELRSN</sequence>
<dbReference type="EMBL" id="ATBP01002077">
    <property type="protein sequence ID" value="ETR66313.1"/>
    <property type="molecule type" value="Genomic_DNA"/>
</dbReference>
<organism evidence="1 2">
    <name type="scientific">Candidatus Magnetoglobus multicellularis str. Araruama</name>
    <dbReference type="NCBI Taxonomy" id="890399"/>
    <lineage>
        <taxon>Bacteria</taxon>
        <taxon>Pseudomonadati</taxon>
        <taxon>Thermodesulfobacteriota</taxon>
        <taxon>Desulfobacteria</taxon>
        <taxon>Desulfobacterales</taxon>
        <taxon>Desulfobacteraceae</taxon>
        <taxon>Candidatus Magnetoglobus</taxon>
    </lineage>
</organism>
<gene>
    <name evidence="1" type="ORF">OMM_05715</name>
</gene>
<evidence type="ECO:0000313" key="2">
    <source>
        <dbReference type="Proteomes" id="UP000189670"/>
    </source>
</evidence>
<name>A0A1V1NUT0_9BACT</name>
<protein>
    <submittedName>
        <fullName evidence="1">Uncharacterized protein</fullName>
    </submittedName>
</protein>